<dbReference type="AlphaFoldDB" id="A0A564YHP7"/>
<sequence length="89" mass="9922">EFTTLPRFTKGISRAVEHSGKCGRLTDHVASKRGVRAEVFPTNQRLIFQQLSHRLQQSLPTPALLRSCYSGHSLTNFGGKLILEDSDRG</sequence>
<protein>
    <submittedName>
        <fullName evidence="1">Uncharacterized protein</fullName>
    </submittedName>
</protein>
<proteinExistence type="predicted"/>
<organism evidence="1 2">
    <name type="scientific">Hymenolepis diminuta</name>
    <name type="common">Rat tapeworm</name>
    <dbReference type="NCBI Taxonomy" id="6216"/>
    <lineage>
        <taxon>Eukaryota</taxon>
        <taxon>Metazoa</taxon>
        <taxon>Spiralia</taxon>
        <taxon>Lophotrochozoa</taxon>
        <taxon>Platyhelminthes</taxon>
        <taxon>Cestoda</taxon>
        <taxon>Eucestoda</taxon>
        <taxon>Cyclophyllidea</taxon>
        <taxon>Hymenolepididae</taxon>
        <taxon>Hymenolepis</taxon>
    </lineage>
</organism>
<evidence type="ECO:0000313" key="1">
    <source>
        <dbReference type="EMBL" id="VUZ46726.1"/>
    </source>
</evidence>
<dbReference type="EMBL" id="CABIJS010000222">
    <property type="protein sequence ID" value="VUZ46726.1"/>
    <property type="molecule type" value="Genomic_DNA"/>
</dbReference>
<reference evidence="1 2" key="1">
    <citation type="submission" date="2019-07" db="EMBL/GenBank/DDBJ databases">
        <authorList>
            <person name="Jastrzebski P J."/>
            <person name="Paukszto L."/>
            <person name="Jastrzebski P J."/>
        </authorList>
    </citation>
    <scope>NUCLEOTIDE SEQUENCE [LARGE SCALE GENOMIC DNA]</scope>
    <source>
        <strain evidence="1 2">WMS-il1</strain>
    </source>
</reference>
<dbReference type="Proteomes" id="UP000321570">
    <property type="component" value="Unassembled WGS sequence"/>
</dbReference>
<evidence type="ECO:0000313" key="2">
    <source>
        <dbReference type="Proteomes" id="UP000321570"/>
    </source>
</evidence>
<feature type="non-terminal residue" evidence="1">
    <location>
        <position position="1"/>
    </location>
</feature>
<gene>
    <name evidence="1" type="ORF">WMSIL1_LOCUS6795</name>
</gene>
<accession>A0A564YHP7</accession>
<name>A0A564YHP7_HYMDI</name>
<keyword evidence="2" id="KW-1185">Reference proteome</keyword>